<evidence type="ECO:0000313" key="3">
    <source>
        <dbReference type="Proteomes" id="UP000294933"/>
    </source>
</evidence>
<evidence type="ECO:0000256" key="1">
    <source>
        <dbReference type="SAM" id="SignalP"/>
    </source>
</evidence>
<name>A0A4V3AZP1_9AGAM</name>
<proteinExistence type="predicted"/>
<keyword evidence="1" id="KW-0732">Signal</keyword>
<accession>A0A4V3AZP1</accession>
<organism evidence="2 3">
    <name type="scientific">Rickenella mellea</name>
    <dbReference type="NCBI Taxonomy" id="50990"/>
    <lineage>
        <taxon>Eukaryota</taxon>
        <taxon>Fungi</taxon>
        <taxon>Dikarya</taxon>
        <taxon>Basidiomycota</taxon>
        <taxon>Agaricomycotina</taxon>
        <taxon>Agaricomycetes</taxon>
        <taxon>Hymenochaetales</taxon>
        <taxon>Rickenellaceae</taxon>
        <taxon>Rickenella</taxon>
    </lineage>
</organism>
<dbReference type="Proteomes" id="UP000294933">
    <property type="component" value="Unassembled WGS sequence"/>
</dbReference>
<sequence length="170" mass="18853">MLLRAYLSFLLSGLVLVMAVPSWDGGLVTQPRMSIDSIVPGSDYLEARSTYRINPYVPRFLGSSSPQGIPGNVTILEGQYPLIWYTNSGKLFQLNNSTSVMYVNVMNVTGTAPIGLKLELGNKAKGVRGGTWSYRGTMLWYELGKKTNYGLFYSCFDKDGYMGVYITMDP</sequence>
<reference evidence="2 3" key="1">
    <citation type="submission" date="2018-06" db="EMBL/GenBank/DDBJ databases">
        <title>A transcriptomic atlas of mushroom development highlights an independent origin of complex multicellularity.</title>
        <authorList>
            <consortium name="DOE Joint Genome Institute"/>
            <person name="Krizsan K."/>
            <person name="Almasi E."/>
            <person name="Merenyi Z."/>
            <person name="Sahu N."/>
            <person name="Viragh M."/>
            <person name="Koszo T."/>
            <person name="Mondo S."/>
            <person name="Kiss B."/>
            <person name="Balint B."/>
            <person name="Kues U."/>
            <person name="Barry K."/>
            <person name="Hegedus J.C."/>
            <person name="Henrissat B."/>
            <person name="Johnson J."/>
            <person name="Lipzen A."/>
            <person name="Ohm R."/>
            <person name="Nagy I."/>
            <person name="Pangilinan J."/>
            <person name="Yan J."/>
            <person name="Xiong Y."/>
            <person name="Grigoriev I.V."/>
            <person name="Hibbett D.S."/>
            <person name="Nagy L.G."/>
        </authorList>
    </citation>
    <scope>NUCLEOTIDE SEQUENCE [LARGE SCALE GENOMIC DNA]</scope>
    <source>
        <strain evidence="2 3">SZMC22713</strain>
    </source>
</reference>
<protein>
    <submittedName>
        <fullName evidence="2">Uncharacterized protein</fullName>
    </submittedName>
</protein>
<evidence type="ECO:0000313" key="2">
    <source>
        <dbReference type="EMBL" id="TDL29888.1"/>
    </source>
</evidence>
<dbReference type="VEuPathDB" id="FungiDB:BD410DRAFT_798357"/>
<feature type="chain" id="PRO_5020654734" evidence="1">
    <location>
        <begin position="20"/>
        <end position="170"/>
    </location>
</feature>
<dbReference type="OrthoDB" id="3229881at2759"/>
<feature type="signal peptide" evidence="1">
    <location>
        <begin position="1"/>
        <end position="19"/>
    </location>
</feature>
<dbReference type="EMBL" id="ML170156">
    <property type="protein sequence ID" value="TDL29888.1"/>
    <property type="molecule type" value="Genomic_DNA"/>
</dbReference>
<dbReference type="AlphaFoldDB" id="A0A4V3AZP1"/>
<gene>
    <name evidence="2" type="ORF">BD410DRAFT_798357</name>
</gene>
<keyword evidence="3" id="KW-1185">Reference proteome</keyword>